<feature type="region of interest" description="Disordered" evidence="6">
    <location>
        <begin position="87"/>
        <end position="117"/>
    </location>
</feature>
<protein>
    <recommendedName>
        <fullName evidence="7">MBD domain-containing protein</fullName>
    </recommendedName>
</protein>
<dbReference type="InterPro" id="IPR016177">
    <property type="entry name" value="DNA-bd_dom_sf"/>
</dbReference>
<sequence length="298" mass="33714">MDPHPLAGKCGTGPPIAPEHWRWRAGTRSQDMYFTSPSGLRFRSRKSLNEYLAEEAMTGGDPPLPSSFQWRVTEEFLADNHVICEDVESQRGGTPEGGPGYSRRRSHKKKKEAQRRKRIKVTELISKAKKKGHVRAPAKVMDIVEEQVRLGKKKKANLSVVKVLEDESSVESRDMRVVRVRAKEQRKLTMAKVMEKASEISEGRTAAKTKVRKDPDYVPTKRLNPQKTKAQIVKKLHDFKSSIVLKQDERELSNIHSSMTTLLNAVRVRRQALEAAEMKLIGLLTESQKKLGEIGEIG</sequence>
<dbReference type="Gene3D" id="3.30.890.10">
    <property type="entry name" value="Methyl-cpg-binding Protein 2, Chain A"/>
    <property type="match status" value="1"/>
</dbReference>
<dbReference type="AlphaFoldDB" id="A0ABD3I4A4"/>
<feature type="compositionally biased region" description="Basic residues" evidence="6">
    <location>
        <begin position="102"/>
        <end position="117"/>
    </location>
</feature>
<keyword evidence="3" id="KW-0238">DNA-binding</keyword>
<comment type="caution">
    <text evidence="8">The sequence shown here is derived from an EMBL/GenBank/DDBJ whole genome shotgun (WGS) entry which is preliminary data.</text>
</comment>
<evidence type="ECO:0000256" key="6">
    <source>
        <dbReference type="SAM" id="MobiDB-lite"/>
    </source>
</evidence>
<evidence type="ECO:0000256" key="4">
    <source>
        <dbReference type="ARBA" id="ARBA00023163"/>
    </source>
</evidence>
<evidence type="ECO:0000259" key="7">
    <source>
        <dbReference type="PROSITE" id="PS50982"/>
    </source>
</evidence>
<evidence type="ECO:0000313" key="9">
    <source>
        <dbReference type="Proteomes" id="UP001633002"/>
    </source>
</evidence>
<dbReference type="PROSITE" id="PS50982">
    <property type="entry name" value="MBD"/>
    <property type="match status" value="1"/>
</dbReference>
<keyword evidence="9" id="KW-1185">Reference proteome</keyword>
<feature type="domain" description="MBD" evidence="7">
    <location>
        <begin position="7"/>
        <end position="75"/>
    </location>
</feature>
<keyword evidence="2" id="KW-0805">Transcription regulation</keyword>
<dbReference type="Proteomes" id="UP001633002">
    <property type="component" value="Unassembled WGS sequence"/>
</dbReference>
<dbReference type="Pfam" id="PF01429">
    <property type="entry name" value="MBD"/>
    <property type="match status" value="1"/>
</dbReference>
<dbReference type="EMBL" id="JBJQOH010000002">
    <property type="protein sequence ID" value="KAL3698271.1"/>
    <property type="molecule type" value="Genomic_DNA"/>
</dbReference>
<dbReference type="SUPFAM" id="SSF54171">
    <property type="entry name" value="DNA-binding domain"/>
    <property type="match status" value="1"/>
</dbReference>
<organism evidence="8 9">
    <name type="scientific">Riccia sorocarpa</name>
    <dbReference type="NCBI Taxonomy" id="122646"/>
    <lineage>
        <taxon>Eukaryota</taxon>
        <taxon>Viridiplantae</taxon>
        <taxon>Streptophyta</taxon>
        <taxon>Embryophyta</taxon>
        <taxon>Marchantiophyta</taxon>
        <taxon>Marchantiopsida</taxon>
        <taxon>Marchantiidae</taxon>
        <taxon>Marchantiales</taxon>
        <taxon>Ricciaceae</taxon>
        <taxon>Riccia</taxon>
    </lineage>
</organism>
<evidence type="ECO:0000256" key="1">
    <source>
        <dbReference type="ARBA" id="ARBA00004123"/>
    </source>
</evidence>
<keyword evidence="5" id="KW-0539">Nucleus</keyword>
<proteinExistence type="predicted"/>
<evidence type="ECO:0000256" key="5">
    <source>
        <dbReference type="ARBA" id="ARBA00023242"/>
    </source>
</evidence>
<keyword evidence="4" id="KW-0804">Transcription</keyword>
<dbReference type="InterPro" id="IPR001739">
    <property type="entry name" value="Methyl_CpG_DNA-bd"/>
</dbReference>
<dbReference type="GO" id="GO:0003677">
    <property type="term" value="F:DNA binding"/>
    <property type="evidence" value="ECO:0007669"/>
    <property type="project" value="UniProtKB-KW"/>
</dbReference>
<gene>
    <name evidence="8" type="ORF">R1sor_012347</name>
</gene>
<dbReference type="GO" id="GO:0005634">
    <property type="term" value="C:nucleus"/>
    <property type="evidence" value="ECO:0007669"/>
    <property type="project" value="UniProtKB-SubCell"/>
</dbReference>
<accession>A0ABD3I4A4</accession>
<comment type="subcellular location">
    <subcellularLocation>
        <location evidence="1">Nucleus</location>
    </subcellularLocation>
</comment>
<name>A0ABD3I4A4_9MARC</name>
<evidence type="ECO:0000256" key="3">
    <source>
        <dbReference type="ARBA" id="ARBA00023125"/>
    </source>
</evidence>
<reference evidence="8 9" key="1">
    <citation type="submission" date="2024-09" db="EMBL/GenBank/DDBJ databases">
        <title>Chromosome-scale assembly of Riccia sorocarpa.</title>
        <authorList>
            <person name="Paukszto L."/>
        </authorList>
    </citation>
    <scope>NUCLEOTIDE SEQUENCE [LARGE SCALE GENOMIC DNA]</scope>
    <source>
        <strain evidence="8">LP-2024</strain>
        <tissue evidence="8">Aerial parts of the thallus</tissue>
    </source>
</reference>
<feature type="region of interest" description="Disordered" evidence="6">
    <location>
        <begin position="1"/>
        <end position="23"/>
    </location>
</feature>
<evidence type="ECO:0000313" key="8">
    <source>
        <dbReference type="EMBL" id="KAL3698271.1"/>
    </source>
</evidence>
<evidence type="ECO:0000256" key="2">
    <source>
        <dbReference type="ARBA" id="ARBA00023015"/>
    </source>
</evidence>